<dbReference type="GO" id="GO:0001666">
    <property type="term" value="P:response to hypoxia"/>
    <property type="evidence" value="ECO:0007669"/>
    <property type="project" value="TreeGrafter"/>
</dbReference>
<dbReference type="GO" id="GO:0000932">
    <property type="term" value="C:P-body"/>
    <property type="evidence" value="ECO:0007669"/>
    <property type="project" value="TreeGrafter"/>
</dbReference>
<dbReference type="PANTHER" id="PTHR24219:SF3">
    <property type="entry name" value="LIM DOMAIN-CONTAINING PROTEIN 1"/>
    <property type="match status" value="1"/>
</dbReference>
<gene>
    <name evidence="1" type="ORF">D623_10023899</name>
</gene>
<protein>
    <submittedName>
        <fullName evidence="1">LIM domain-containing protein 1</fullName>
    </submittedName>
</protein>
<dbReference type="EMBL" id="KE163946">
    <property type="protein sequence ID" value="EPQ14445.1"/>
    <property type="molecule type" value="Genomic_DNA"/>
</dbReference>
<dbReference type="PANTHER" id="PTHR24219">
    <property type="entry name" value="LIM DOMAIN-CONTAINING PROTEIN JUB"/>
    <property type="match status" value="1"/>
</dbReference>
<evidence type="ECO:0000313" key="1">
    <source>
        <dbReference type="EMBL" id="EPQ14445.1"/>
    </source>
</evidence>
<dbReference type="GO" id="GO:0005667">
    <property type="term" value="C:transcription regulator complex"/>
    <property type="evidence" value="ECO:0007669"/>
    <property type="project" value="TreeGrafter"/>
</dbReference>
<organism evidence="1 2">
    <name type="scientific">Myotis brandtii</name>
    <name type="common">Brandt's bat</name>
    <dbReference type="NCBI Taxonomy" id="109478"/>
    <lineage>
        <taxon>Eukaryota</taxon>
        <taxon>Metazoa</taxon>
        <taxon>Chordata</taxon>
        <taxon>Craniata</taxon>
        <taxon>Vertebrata</taxon>
        <taxon>Euteleostomi</taxon>
        <taxon>Mammalia</taxon>
        <taxon>Eutheria</taxon>
        <taxon>Laurasiatheria</taxon>
        <taxon>Chiroptera</taxon>
        <taxon>Yangochiroptera</taxon>
        <taxon>Vespertilionidae</taxon>
        <taxon>Myotis</taxon>
    </lineage>
</organism>
<dbReference type="GO" id="GO:0005912">
    <property type="term" value="C:adherens junction"/>
    <property type="evidence" value="ECO:0007669"/>
    <property type="project" value="TreeGrafter"/>
</dbReference>
<dbReference type="GO" id="GO:0005634">
    <property type="term" value="C:nucleus"/>
    <property type="evidence" value="ECO:0007669"/>
    <property type="project" value="TreeGrafter"/>
</dbReference>
<proteinExistence type="predicted"/>
<dbReference type="GO" id="GO:0007010">
    <property type="term" value="P:cytoskeleton organization"/>
    <property type="evidence" value="ECO:0007669"/>
    <property type="project" value="TreeGrafter"/>
</dbReference>
<dbReference type="GO" id="GO:0035331">
    <property type="term" value="P:negative regulation of hippo signaling"/>
    <property type="evidence" value="ECO:0007669"/>
    <property type="project" value="TreeGrafter"/>
</dbReference>
<dbReference type="GO" id="GO:0003714">
    <property type="term" value="F:transcription corepressor activity"/>
    <property type="evidence" value="ECO:0007669"/>
    <property type="project" value="TreeGrafter"/>
</dbReference>
<reference evidence="1 2" key="1">
    <citation type="journal article" date="2013" name="Nat. Commun.">
        <title>Genome analysis reveals insights into physiology and longevity of the Brandt's bat Myotis brandtii.</title>
        <authorList>
            <person name="Seim I."/>
            <person name="Fang X."/>
            <person name="Xiong Z."/>
            <person name="Lobanov A.V."/>
            <person name="Huang Z."/>
            <person name="Ma S."/>
            <person name="Feng Y."/>
            <person name="Turanov A.A."/>
            <person name="Zhu Y."/>
            <person name="Lenz T.L."/>
            <person name="Gerashchenko M.V."/>
            <person name="Fan D."/>
            <person name="Hee Yim S."/>
            <person name="Yao X."/>
            <person name="Jordan D."/>
            <person name="Xiong Y."/>
            <person name="Ma Y."/>
            <person name="Lyapunov A.N."/>
            <person name="Chen G."/>
            <person name="Kulakova O.I."/>
            <person name="Sun Y."/>
            <person name="Lee S.G."/>
            <person name="Bronson R.T."/>
            <person name="Moskalev A.A."/>
            <person name="Sunyaev S.R."/>
            <person name="Zhang G."/>
            <person name="Krogh A."/>
            <person name="Wang J."/>
            <person name="Gladyshev V.N."/>
        </authorList>
    </citation>
    <scope>NUCLEOTIDE SEQUENCE [LARGE SCALE GENOMIC DNA]</scope>
</reference>
<accession>S7NDE4</accession>
<keyword evidence="2" id="KW-1185">Reference proteome</keyword>
<sequence length="95" mass="10561">MRGALSFQPYGSGVCISKGLARCPARIRTLRKTLQQAGGLRREVVASEGKDCGLELNDEDGHRCYPLEDHLFCQPCHVKRLEKGPPPAALHQHHF</sequence>
<dbReference type="InterPro" id="IPR047172">
    <property type="entry name" value="Ajuba-like"/>
</dbReference>
<dbReference type="AlphaFoldDB" id="S7NDE4"/>
<dbReference type="Proteomes" id="UP000052978">
    <property type="component" value="Unassembled WGS sequence"/>
</dbReference>
<name>S7NDE4_MYOBR</name>
<evidence type="ECO:0000313" key="2">
    <source>
        <dbReference type="Proteomes" id="UP000052978"/>
    </source>
</evidence>